<comment type="caution">
    <text evidence="2">The sequence shown here is derived from an EMBL/GenBank/DDBJ whole genome shotgun (WGS) entry which is preliminary data.</text>
</comment>
<accession>A0A1Q9F5C6</accession>
<name>A0A1Q9F5C6_SYMMI</name>
<keyword evidence="3" id="KW-1185">Reference proteome</keyword>
<evidence type="ECO:0000313" key="3">
    <source>
        <dbReference type="Proteomes" id="UP000186817"/>
    </source>
</evidence>
<keyword evidence="1" id="KW-0472">Membrane</keyword>
<keyword evidence="1" id="KW-1133">Transmembrane helix</keyword>
<evidence type="ECO:0000256" key="1">
    <source>
        <dbReference type="SAM" id="Phobius"/>
    </source>
</evidence>
<reference evidence="2 3" key="1">
    <citation type="submission" date="2016-02" db="EMBL/GenBank/DDBJ databases">
        <title>Genome analysis of coral dinoflagellate symbionts highlights evolutionary adaptations to a symbiotic lifestyle.</title>
        <authorList>
            <person name="Aranda M."/>
            <person name="Li Y."/>
            <person name="Liew Y.J."/>
            <person name="Baumgarten S."/>
            <person name="Simakov O."/>
            <person name="Wilson M."/>
            <person name="Piel J."/>
            <person name="Ashoor H."/>
            <person name="Bougouffa S."/>
            <person name="Bajic V.B."/>
            <person name="Ryu T."/>
            <person name="Ravasi T."/>
            <person name="Bayer T."/>
            <person name="Micklem G."/>
            <person name="Kim H."/>
            <person name="Bhak J."/>
            <person name="Lajeunesse T.C."/>
            <person name="Voolstra C.R."/>
        </authorList>
    </citation>
    <scope>NUCLEOTIDE SEQUENCE [LARGE SCALE GENOMIC DNA]</scope>
    <source>
        <strain evidence="2 3">CCMP2467</strain>
    </source>
</reference>
<feature type="transmembrane region" description="Helical" evidence="1">
    <location>
        <begin position="41"/>
        <end position="71"/>
    </location>
</feature>
<dbReference type="EMBL" id="LSRX01000009">
    <property type="protein sequence ID" value="OLQ14883.1"/>
    <property type="molecule type" value="Genomic_DNA"/>
</dbReference>
<keyword evidence="1" id="KW-0812">Transmembrane</keyword>
<dbReference type="Proteomes" id="UP000186817">
    <property type="component" value="Unassembled WGS sequence"/>
</dbReference>
<organism evidence="2 3">
    <name type="scientific">Symbiodinium microadriaticum</name>
    <name type="common">Dinoflagellate</name>
    <name type="synonym">Zooxanthella microadriatica</name>
    <dbReference type="NCBI Taxonomy" id="2951"/>
    <lineage>
        <taxon>Eukaryota</taxon>
        <taxon>Sar</taxon>
        <taxon>Alveolata</taxon>
        <taxon>Dinophyceae</taxon>
        <taxon>Suessiales</taxon>
        <taxon>Symbiodiniaceae</taxon>
        <taxon>Symbiodinium</taxon>
    </lineage>
</organism>
<gene>
    <name evidence="2" type="ORF">AK812_SmicGene915</name>
</gene>
<evidence type="ECO:0000313" key="2">
    <source>
        <dbReference type="EMBL" id="OLQ14883.1"/>
    </source>
</evidence>
<sequence length="93" mass="10729">MMRQPQHKPWQQRHRKPRFHVFFAPWAKETLKEGSNTFNDVLVTMAMTMVVMLAMMMVMISLIVFVIVIIVPPILLPGQLAAEVRVDIPGVWS</sequence>
<protein>
    <submittedName>
        <fullName evidence="2">Uncharacterized protein</fullName>
    </submittedName>
</protein>
<proteinExistence type="predicted"/>
<dbReference type="AlphaFoldDB" id="A0A1Q9F5C6"/>